<name>A0A2M7T7L7_9ACTN</name>
<comment type="caution">
    <text evidence="2">The sequence shown here is derived from an EMBL/GenBank/DDBJ whole genome shotgun (WGS) entry which is preliminary data.</text>
</comment>
<gene>
    <name evidence="2" type="ORF">COY37_06270</name>
</gene>
<accession>A0A2M7T7L7</accession>
<evidence type="ECO:0000313" key="2">
    <source>
        <dbReference type="EMBL" id="PIZ38317.1"/>
    </source>
</evidence>
<protein>
    <submittedName>
        <fullName evidence="2">Uncharacterized protein</fullName>
    </submittedName>
</protein>
<sequence>MLRQGKPSQYIGAALAGLAASVIGGFVLSMGFRGSLFVSLIFGLLVGEAVRRGARGNRGPAFMAIAAVTTLIGLLAAGYGFNPMGFVFALIIAGIAAYRLSE</sequence>
<dbReference type="EMBL" id="PFNG01000151">
    <property type="protein sequence ID" value="PIZ38317.1"/>
    <property type="molecule type" value="Genomic_DNA"/>
</dbReference>
<reference evidence="3" key="1">
    <citation type="submission" date="2017-09" db="EMBL/GenBank/DDBJ databases">
        <title>Depth-based differentiation of microbial function through sediment-hosted aquifers and enrichment of novel symbionts in the deep terrestrial subsurface.</title>
        <authorList>
            <person name="Probst A.J."/>
            <person name="Ladd B."/>
            <person name="Jarett J.K."/>
            <person name="Geller-Mcgrath D.E."/>
            <person name="Sieber C.M.K."/>
            <person name="Emerson J.B."/>
            <person name="Anantharaman K."/>
            <person name="Thomas B.C."/>
            <person name="Malmstrom R."/>
            <person name="Stieglmeier M."/>
            <person name="Klingl A."/>
            <person name="Woyke T."/>
            <person name="Ryan C.M."/>
            <person name="Banfield J.F."/>
        </authorList>
    </citation>
    <scope>NUCLEOTIDE SEQUENCE [LARGE SCALE GENOMIC DNA]</scope>
</reference>
<proteinExistence type="predicted"/>
<evidence type="ECO:0000313" key="3">
    <source>
        <dbReference type="Proteomes" id="UP000230956"/>
    </source>
</evidence>
<evidence type="ECO:0000256" key="1">
    <source>
        <dbReference type="SAM" id="Phobius"/>
    </source>
</evidence>
<feature type="transmembrane region" description="Helical" evidence="1">
    <location>
        <begin position="61"/>
        <end position="79"/>
    </location>
</feature>
<feature type="transmembrane region" description="Helical" evidence="1">
    <location>
        <begin position="85"/>
        <end position="101"/>
    </location>
</feature>
<keyword evidence="1" id="KW-0472">Membrane</keyword>
<dbReference type="Proteomes" id="UP000230956">
    <property type="component" value="Unassembled WGS sequence"/>
</dbReference>
<keyword evidence="1" id="KW-0812">Transmembrane</keyword>
<dbReference type="AlphaFoldDB" id="A0A2M7T7L7"/>
<feature type="transmembrane region" description="Helical" evidence="1">
    <location>
        <begin position="12"/>
        <end position="30"/>
    </location>
</feature>
<organism evidence="2 3">
    <name type="scientific">Candidatus Aquicultor secundus</name>
    <dbReference type="NCBI Taxonomy" id="1973895"/>
    <lineage>
        <taxon>Bacteria</taxon>
        <taxon>Bacillati</taxon>
        <taxon>Actinomycetota</taxon>
        <taxon>Candidatus Aquicultoria</taxon>
        <taxon>Candidatus Aquicultorales</taxon>
        <taxon>Candidatus Aquicultoraceae</taxon>
        <taxon>Candidatus Aquicultor</taxon>
    </lineage>
</organism>
<keyword evidence="1" id="KW-1133">Transmembrane helix</keyword>